<dbReference type="Proteomes" id="UP000299102">
    <property type="component" value="Unassembled WGS sequence"/>
</dbReference>
<reference evidence="1 2" key="1">
    <citation type="journal article" date="2019" name="Commun. Biol.">
        <title>The bagworm genome reveals a unique fibroin gene that provides high tensile strength.</title>
        <authorList>
            <person name="Kono N."/>
            <person name="Nakamura H."/>
            <person name="Ohtoshi R."/>
            <person name="Tomita M."/>
            <person name="Numata K."/>
            <person name="Arakawa K."/>
        </authorList>
    </citation>
    <scope>NUCLEOTIDE SEQUENCE [LARGE SCALE GENOMIC DNA]</scope>
</reference>
<organism evidence="1 2">
    <name type="scientific">Eumeta variegata</name>
    <name type="common">Bagworm moth</name>
    <name type="synonym">Eumeta japonica</name>
    <dbReference type="NCBI Taxonomy" id="151549"/>
    <lineage>
        <taxon>Eukaryota</taxon>
        <taxon>Metazoa</taxon>
        <taxon>Ecdysozoa</taxon>
        <taxon>Arthropoda</taxon>
        <taxon>Hexapoda</taxon>
        <taxon>Insecta</taxon>
        <taxon>Pterygota</taxon>
        <taxon>Neoptera</taxon>
        <taxon>Endopterygota</taxon>
        <taxon>Lepidoptera</taxon>
        <taxon>Glossata</taxon>
        <taxon>Ditrysia</taxon>
        <taxon>Tineoidea</taxon>
        <taxon>Psychidae</taxon>
        <taxon>Oiketicinae</taxon>
        <taxon>Eumeta</taxon>
    </lineage>
</organism>
<proteinExistence type="predicted"/>
<accession>A0A4C2A5Z3</accession>
<dbReference type="AlphaFoldDB" id="A0A4C2A5Z3"/>
<comment type="caution">
    <text evidence="1">The sequence shown here is derived from an EMBL/GenBank/DDBJ whole genome shotgun (WGS) entry which is preliminary data.</text>
</comment>
<evidence type="ECO:0000313" key="2">
    <source>
        <dbReference type="Proteomes" id="UP000299102"/>
    </source>
</evidence>
<protein>
    <submittedName>
        <fullName evidence="1">Uncharacterized protein</fullName>
    </submittedName>
</protein>
<keyword evidence="2" id="KW-1185">Reference proteome</keyword>
<name>A0A4C2A5Z3_EUMVA</name>
<gene>
    <name evidence="1" type="ORF">EVAR_70246_1</name>
</gene>
<dbReference type="EMBL" id="BGZK01002600">
    <property type="protein sequence ID" value="GBP95222.1"/>
    <property type="molecule type" value="Genomic_DNA"/>
</dbReference>
<evidence type="ECO:0000313" key="1">
    <source>
        <dbReference type="EMBL" id="GBP95222.1"/>
    </source>
</evidence>
<sequence length="90" mass="10124">MPIAIANVYLMRVDRVRLDSGRCAASFTLPLPEHQPFPLLQRSSLDARSYHRSRFKNSARAVVGAEAAERIGLLIAFRWNSRDLSIGITK</sequence>